<feature type="active site" description="Charge relay system" evidence="3">
    <location>
        <position position="242"/>
    </location>
</feature>
<dbReference type="PIRSF" id="PIRSF028757">
    <property type="entry name" value="LD-carboxypeptidase"/>
    <property type="match status" value="1"/>
</dbReference>
<comment type="caution">
    <text evidence="6">The sequence shown here is derived from an EMBL/GenBank/DDBJ whole genome shotgun (WGS) entry which is preliminary data.</text>
</comment>
<dbReference type="CDD" id="cd07062">
    <property type="entry name" value="Peptidase_S66_mccF_like"/>
    <property type="match status" value="1"/>
</dbReference>
<protein>
    <submittedName>
        <fullName evidence="6">LD-carboxypeptidase</fullName>
    </submittedName>
</protein>
<sequence length="338" mass="38718">MLIFPDFLKPGDVIGVTAPSDGNKKELDYIRLEHGILALKKKGYTVKETEDVRTSEKGRSSRKELRAIQLMDLYRDKRIKAIVSAKGGDFLCEILPMVDFDLIKKNPKWFQGYSDNTAFLFPVTTMLDIATIYGNNFNDFGMEPWHKAVEQNFMILNGKLLKQESFDYYEDGFHDKVTGLESYQNDLPVCWTNVYDKEEIVIQGRLLGGCLDVLLNLVGTRYDYVRSFIDRYKQDGILWFLESFDLGSEALIRGLWQLKEAGWFENVNGFVFGRPCMFSSYTDTTYEEAVLSILGDMQKPIIFNADIGHKNPQFTVINGAYGIIESKNGKGSLRMELR</sequence>
<dbReference type="EMBL" id="VUMT01000012">
    <property type="protein sequence ID" value="MSS64009.1"/>
    <property type="molecule type" value="Genomic_DNA"/>
</dbReference>
<dbReference type="Pfam" id="PF17676">
    <property type="entry name" value="Peptidase_S66C"/>
    <property type="match status" value="1"/>
</dbReference>
<dbReference type="InterPro" id="IPR003507">
    <property type="entry name" value="S66_fam"/>
</dbReference>
<evidence type="ECO:0000313" key="6">
    <source>
        <dbReference type="EMBL" id="MSS64009.1"/>
    </source>
</evidence>
<accession>A0A6L5XZG0</accession>
<reference evidence="6 7" key="1">
    <citation type="submission" date="2019-08" db="EMBL/GenBank/DDBJ databases">
        <title>In-depth cultivation of the pig gut microbiome towards novel bacterial diversity and tailored functional studies.</title>
        <authorList>
            <person name="Wylensek D."/>
            <person name="Hitch T.C.A."/>
            <person name="Clavel T."/>
        </authorList>
    </citation>
    <scope>NUCLEOTIDE SEQUENCE [LARGE SCALE GENOMIC DNA]</scope>
    <source>
        <strain evidence="6 7">WCA-693-APC-MOT-I</strain>
    </source>
</reference>
<dbReference type="InterPro" id="IPR027461">
    <property type="entry name" value="Carboxypeptidase_A_C_sf"/>
</dbReference>
<dbReference type="InterPro" id="IPR040921">
    <property type="entry name" value="Peptidase_S66C"/>
</dbReference>
<dbReference type="AlphaFoldDB" id="A0A6L5XZG0"/>
<evidence type="ECO:0000256" key="3">
    <source>
        <dbReference type="PIRSR" id="PIRSR028757-1"/>
    </source>
</evidence>
<dbReference type="Gene3D" id="3.50.30.60">
    <property type="entry name" value="LD-carboxypeptidase A C-terminal domain-like"/>
    <property type="match status" value="1"/>
</dbReference>
<dbReference type="SUPFAM" id="SSF141986">
    <property type="entry name" value="LD-carboxypeptidase A C-terminal domain-like"/>
    <property type="match status" value="1"/>
</dbReference>
<feature type="active site" description="Nucleophile" evidence="3">
    <location>
        <position position="114"/>
    </location>
</feature>
<dbReference type="SUPFAM" id="SSF52317">
    <property type="entry name" value="Class I glutamine amidotransferase-like"/>
    <property type="match status" value="1"/>
</dbReference>
<feature type="domain" description="LD-carboxypeptidase N-terminal" evidence="4">
    <location>
        <begin position="14"/>
        <end position="134"/>
    </location>
</feature>
<keyword evidence="2" id="KW-0378">Hydrolase</keyword>
<dbReference type="PANTHER" id="PTHR30237">
    <property type="entry name" value="MURAMOYLTETRAPEPTIDE CARBOXYPEPTIDASE"/>
    <property type="match status" value="1"/>
</dbReference>
<feature type="active site" description="Charge relay system" evidence="3">
    <location>
        <position position="309"/>
    </location>
</feature>
<organism evidence="6 7">
    <name type="scientific">Velocimicrobium porci</name>
    <dbReference type="NCBI Taxonomy" id="2606634"/>
    <lineage>
        <taxon>Bacteria</taxon>
        <taxon>Bacillati</taxon>
        <taxon>Bacillota</taxon>
        <taxon>Clostridia</taxon>
        <taxon>Lachnospirales</taxon>
        <taxon>Lachnospiraceae</taxon>
        <taxon>Velocimicrobium</taxon>
    </lineage>
</organism>
<evidence type="ECO:0000259" key="5">
    <source>
        <dbReference type="Pfam" id="PF17676"/>
    </source>
</evidence>
<dbReference type="InterPro" id="IPR029062">
    <property type="entry name" value="Class_I_gatase-like"/>
</dbReference>
<evidence type="ECO:0000259" key="4">
    <source>
        <dbReference type="Pfam" id="PF02016"/>
    </source>
</evidence>
<evidence type="ECO:0000256" key="1">
    <source>
        <dbReference type="ARBA" id="ARBA00010233"/>
    </source>
</evidence>
<dbReference type="Proteomes" id="UP000482209">
    <property type="component" value="Unassembled WGS sequence"/>
</dbReference>
<gene>
    <name evidence="6" type="ORF">FYJ58_08995</name>
</gene>
<dbReference type="GO" id="GO:0004180">
    <property type="term" value="F:carboxypeptidase activity"/>
    <property type="evidence" value="ECO:0007669"/>
    <property type="project" value="UniProtKB-KW"/>
</dbReference>
<dbReference type="Pfam" id="PF02016">
    <property type="entry name" value="Peptidase_S66"/>
    <property type="match status" value="1"/>
</dbReference>
<feature type="domain" description="LD-carboxypeptidase C-terminal" evidence="5">
    <location>
        <begin position="203"/>
        <end position="320"/>
    </location>
</feature>
<keyword evidence="7" id="KW-1185">Reference proteome</keyword>
<dbReference type="InterPro" id="IPR027478">
    <property type="entry name" value="LdcA_N"/>
</dbReference>
<keyword evidence="6" id="KW-0121">Carboxypeptidase</keyword>
<name>A0A6L5XZG0_9FIRM</name>
<evidence type="ECO:0000313" key="7">
    <source>
        <dbReference type="Proteomes" id="UP000482209"/>
    </source>
</evidence>
<evidence type="ECO:0000256" key="2">
    <source>
        <dbReference type="ARBA" id="ARBA00022801"/>
    </source>
</evidence>
<keyword evidence="6" id="KW-0645">Protease</keyword>
<comment type="similarity">
    <text evidence="1">Belongs to the peptidase S66 family.</text>
</comment>
<dbReference type="Gene3D" id="3.40.50.10740">
    <property type="entry name" value="Class I glutamine amidotransferase-like"/>
    <property type="match status" value="1"/>
</dbReference>
<dbReference type="InterPro" id="IPR040449">
    <property type="entry name" value="Peptidase_S66_N"/>
</dbReference>
<proteinExistence type="inferred from homology"/>
<dbReference type="PANTHER" id="PTHR30237:SF5">
    <property type="entry name" value="CARBOXYPEPTIDASE VC_A0337-RELATED"/>
    <property type="match status" value="1"/>
</dbReference>